<keyword evidence="6" id="KW-1185">Reference proteome</keyword>
<dbReference type="PROSITE" id="PS00678">
    <property type="entry name" value="WD_REPEATS_1"/>
    <property type="match status" value="1"/>
</dbReference>
<organism evidence="5 6">
    <name type="scientific">Carpinus fangiana</name>
    <dbReference type="NCBI Taxonomy" id="176857"/>
    <lineage>
        <taxon>Eukaryota</taxon>
        <taxon>Viridiplantae</taxon>
        <taxon>Streptophyta</taxon>
        <taxon>Embryophyta</taxon>
        <taxon>Tracheophyta</taxon>
        <taxon>Spermatophyta</taxon>
        <taxon>Magnoliopsida</taxon>
        <taxon>eudicotyledons</taxon>
        <taxon>Gunneridae</taxon>
        <taxon>Pentapetalae</taxon>
        <taxon>rosids</taxon>
        <taxon>fabids</taxon>
        <taxon>Fagales</taxon>
        <taxon>Betulaceae</taxon>
        <taxon>Carpinus</taxon>
    </lineage>
</organism>
<dbReference type="InterPro" id="IPR036707">
    <property type="entry name" value="MinE_sf"/>
</dbReference>
<proteinExistence type="inferred from homology"/>
<protein>
    <submittedName>
        <fullName evidence="5">Uncharacterized protein</fullName>
    </submittedName>
</protein>
<comment type="similarity">
    <text evidence="1">Belongs to the MinE family.</text>
</comment>
<dbReference type="FunFam" id="2.130.10.10:FF:001244">
    <property type="entry name" value="Mitotic checkpoint protein BUB3.3"/>
    <property type="match status" value="1"/>
</dbReference>
<dbReference type="SMART" id="SM00320">
    <property type="entry name" value="WD40"/>
    <property type="match status" value="5"/>
</dbReference>
<keyword evidence="2 4" id="KW-0853">WD repeat</keyword>
<evidence type="ECO:0000256" key="2">
    <source>
        <dbReference type="ARBA" id="ARBA00022574"/>
    </source>
</evidence>
<dbReference type="PROSITE" id="PS50082">
    <property type="entry name" value="WD_REPEATS_2"/>
    <property type="match status" value="1"/>
</dbReference>
<dbReference type="InterPro" id="IPR015943">
    <property type="entry name" value="WD40/YVTN_repeat-like_dom_sf"/>
</dbReference>
<evidence type="ECO:0000256" key="3">
    <source>
        <dbReference type="ARBA" id="ARBA00022737"/>
    </source>
</evidence>
<feature type="repeat" description="WD" evidence="4">
    <location>
        <begin position="354"/>
        <end position="395"/>
    </location>
</feature>
<evidence type="ECO:0000256" key="4">
    <source>
        <dbReference type="PROSITE-ProRule" id="PRU00221"/>
    </source>
</evidence>
<dbReference type="InterPro" id="IPR001680">
    <property type="entry name" value="WD40_rpt"/>
</dbReference>
<name>A0A5N6R058_9ROSI</name>
<dbReference type="InterPro" id="IPR019775">
    <property type="entry name" value="WD40_repeat_CS"/>
</dbReference>
<sequence length="575" mass="63975">MAISGDLRVSATLGSYHLNPLRSSLRPSKVEFSGFLNGGSSLYEITPKWSCMVLDNRNMHSNSKHISGITGDYKLSPRSISQESESFLLDAINMSFFERLNLAWKIMFPSSTSIKSSNARVAKQRLKMILFSDRCAVNDEAKRKIVDNIVQALSDFVEIESQDKVQLSVSTDSDLGTIYSVTVPVRRVKPEYQDLDEVGAITNIEYKDTGERSGSVDVKFDFFIPDERVSGNFWTVWWAIHPQFLAGRRSQIPLPHFGSPGAFKMNGTCLEFENPIRDAISRIRFASQSNNLLISSWDSSLRLYNVDGSALSFEAQSEAALLDCCFQNESVAFSAASDGCVTRYDLHSGINDTIGNHDDIATGIGYSDETCQVISAGLDKKLLFWDTRMAKALAYSRNLGAEVESMSLFGCNLMVVIGASVYMYDLRNLDNSVQSRESNSDIRCVSSIPYSKGYAAGSVDGRVAVEISHPSNPNDIRYTFRCHPKSKDGRYHLVSVNDIVFNPLIRGAFVTGDNEGYVSAWDARNRRRLFELPRHPNSVASLSYNHEGQLLAVASSYTYQEAKEVLVILLLTSTF</sequence>
<dbReference type="Pfam" id="PF03776">
    <property type="entry name" value="MinE"/>
    <property type="match status" value="1"/>
</dbReference>
<dbReference type="AlphaFoldDB" id="A0A5N6R058"/>
<accession>A0A5N6R058</accession>
<evidence type="ECO:0000256" key="1">
    <source>
        <dbReference type="ARBA" id="ARBA00008168"/>
    </source>
</evidence>
<dbReference type="Gene3D" id="3.30.1070.10">
    <property type="entry name" value="Cell division topological specificity factor MinE"/>
    <property type="match status" value="1"/>
</dbReference>
<dbReference type="GO" id="GO:0051301">
    <property type="term" value="P:cell division"/>
    <property type="evidence" value="ECO:0007669"/>
    <property type="project" value="InterPro"/>
</dbReference>
<dbReference type="Gene3D" id="2.130.10.10">
    <property type="entry name" value="YVTN repeat-like/Quinoprotein amine dehydrogenase"/>
    <property type="match status" value="1"/>
</dbReference>
<dbReference type="InterPro" id="IPR036322">
    <property type="entry name" value="WD40_repeat_dom_sf"/>
</dbReference>
<dbReference type="OrthoDB" id="1606438at2759"/>
<dbReference type="Proteomes" id="UP000327013">
    <property type="component" value="Chromosome 3"/>
</dbReference>
<dbReference type="InterPro" id="IPR005527">
    <property type="entry name" value="MinE"/>
</dbReference>
<dbReference type="SUPFAM" id="SSF50978">
    <property type="entry name" value="WD40 repeat-like"/>
    <property type="match status" value="1"/>
</dbReference>
<evidence type="ECO:0000313" key="5">
    <source>
        <dbReference type="EMBL" id="KAE8023183.1"/>
    </source>
</evidence>
<gene>
    <name evidence="5" type="ORF">FH972_008917</name>
</gene>
<dbReference type="PANTHER" id="PTHR10971">
    <property type="entry name" value="MRNA EXPORT FACTOR AND BUB3"/>
    <property type="match status" value="1"/>
</dbReference>
<keyword evidence="3" id="KW-0677">Repeat</keyword>
<evidence type="ECO:0000313" key="6">
    <source>
        <dbReference type="Proteomes" id="UP000327013"/>
    </source>
</evidence>
<dbReference type="EMBL" id="CM017323">
    <property type="protein sequence ID" value="KAE8023183.1"/>
    <property type="molecule type" value="Genomic_DNA"/>
</dbReference>
<reference evidence="5 6" key="1">
    <citation type="submission" date="2019-06" db="EMBL/GenBank/DDBJ databases">
        <title>A chromosomal-level reference genome of Carpinus fangiana (Coryloideae, Betulaceae).</title>
        <authorList>
            <person name="Yang X."/>
            <person name="Wang Z."/>
            <person name="Zhang L."/>
            <person name="Hao G."/>
            <person name="Liu J."/>
            <person name="Yang Y."/>
        </authorList>
    </citation>
    <scope>NUCLEOTIDE SEQUENCE [LARGE SCALE GENOMIC DNA]</scope>
    <source>
        <strain evidence="5">Cfa_2016G</strain>
        <tissue evidence="5">Leaf</tissue>
    </source>
</reference>